<dbReference type="AlphaFoldDB" id="A0AB34GZK2"/>
<dbReference type="GO" id="GO:0003723">
    <property type="term" value="F:RNA binding"/>
    <property type="evidence" value="ECO:0007669"/>
    <property type="project" value="TreeGrafter"/>
</dbReference>
<keyword evidence="3" id="KW-1185">Reference proteome</keyword>
<feature type="compositionally biased region" description="Basic and acidic residues" evidence="1">
    <location>
        <begin position="62"/>
        <end position="83"/>
    </location>
</feature>
<evidence type="ECO:0000313" key="2">
    <source>
        <dbReference type="EMBL" id="KAJ8785936.1"/>
    </source>
</evidence>
<accession>A0AB34GZK2</accession>
<sequence length="357" mass="37547">MAVLAGALGAGSTSTGPRDDRGQQLRGEGLREGTREAEASSGRSSPQAGSAVLPGFIVGSEVKAERRFRDAKRRQAEPPKKETASAGPQVKRADEWKDPWRRSKSPKKKLGISVSPSRARRRRKTSASSASASNSSRSSSRSSSYSGSGSSRSRSRSSSYSSYSSRSSRRSSFSGSRSRCVPEAQQIQTVSIFAEGATALFQKDGEYFPTENRQTAWDVREFLVIVWVPVLLLVPVPIPNAFAAQTCQNQGGAGSASCKSRVSAATGPGKWAGARGADLASRFPGVGLGATGHVRAPACSLWGWSLTCQEPTRHVRAPCPGDLPCSALALSVAASALPSFTFSAAPGAGHIDPSQQM</sequence>
<evidence type="ECO:0000256" key="1">
    <source>
        <dbReference type="SAM" id="MobiDB-lite"/>
    </source>
</evidence>
<dbReference type="GO" id="GO:0071011">
    <property type="term" value="C:precatalytic spliceosome"/>
    <property type="evidence" value="ECO:0007669"/>
    <property type="project" value="TreeGrafter"/>
</dbReference>
<protein>
    <submittedName>
        <fullName evidence="2">Uncharacterized protein</fullName>
    </submittedName>
</protein>
<organism evidence="2 3">
    <name type="scientific">Eschrichtius robustus</name>
    <name type="common">California gray whale</name>
    <name type="synonym">Eschrichtius gibbosus</name>
    <dbReference type="NCBI Taxonomy" id="9764"/>
    <lineage>
        <taxon>Eukaryota</taxon>
        <taxon>Metazoa</taxon>
        <taxon>Chordata</taxon>
        <taxon>Craniata</taxon>
        <taxon>Vertebrata</taxon>
        <taxon>Euteleostomi</taxon>
        <taxon>Mammalia</taxon>
        <taxon>Eutheria</taxon>
        <taxon>Laurasiatheria</taxon>
        <taxon>Artiodactyla</taxon>
        <taxon>Whippomorpha</taxon>
        <taxon>Cetacea</taxon>
        <taxon>Mysticeti</taxon>
        <taxon>Eschrichtiidae</taxon>
        <taxon>Eschrichtius</taxon>
    </lineage>
</organism>
<dbReference type="InterPro" id="IPR052647">
    <property type="entry name" value="Zinc_finger_CCCH-type"/>
</dbReference>
<evidence type="ECO:0000313" key="3">
    <source>
        <dbReference type="Proteomes" id="UP001159641"/>
    </source>
</evidence>
<dbReference type="PANTHER" id="PTHR46582">
    <property type="entry name" value="ZINC FINGER CCCH DOMAIN-CONTAINING PROTEIN 18"/>
    <property type="match status" value="1"/>
</dbReference>
<feature type="compositionally biased region" description="Basic and acidic residues" evidence="1">
    <location>
        <begin position="91"/>
        <end position="101"/>
    </location>
</feature>
<reference evidence="2 3" key="1">
    <citation type="submission" date="2022-11" db="EMBL/GenBank/DDBJ databases">
        <title>Whole genome sequence of Eschrichtius robustus ER-17-0199.</title>
        <authorList>
            <person name="Bruniche-Olsen A."/>
            <person name="Black A.N."/>
            <person name="Fields C.J."/>
            <person name="Walden K."/>
            <person name="Dewoody J.A."/>
        </authorList>
    </citation>
    <scope>NUCLEOTIDE SEQUENCE [LARGE SCALE GENOMIC DNA]</scope>
    <source>
        <strain evidence="2">ER-17-0199</strain>
        <tissue evidence="2">Blubber</tissue>
    </source>
</reference>
<name>A0AB34GZK2_ESCRO</name>
<dbReference type="EMBL" id="JAIQCJ010002005">
    <property type="protein sequence ID" value="KAJ8785936.1"/>
    <property type="molecule type" value="Genomic_DNA"/>
</dbReference>
<feature type="compositionally biased region" description="Low complexity" evidence="1">
    <location>
        <begin position="126"/>
        <end position="179"/>
    </location>
</feature>
<feature type="region of interest" description="Disordered" evidence="1">
    <location>
        <begin position="1"/>
        <end position="180"/>
    </location>
</feature>
<feature type="compositionally biased region" description="Basic and acidic residues" evidence="1">
    <location>
        <begin position="17"/>
        <end position="38"/>
    </location>
</feature>
<comment type="caution">
    <text evidence="2">The sequence shown here is derived from an EMBL/GenBank/DDBJ whole genome shotgun (WGS) entry which is preliminary data.</text>
</comment>
<dbReference type="Proteomes" id="UP001159641">
    <property type="component" value="Unassembled WGS sequence"/>
</dbReference>
<dbReference type="PANTHER" id="PTHR46582:SF1">
    <property type="entry name" value="ZINC FINGER CCCH DOMAIN-CONTAINING PROTEIN 18"/>
    <property type="match status" value="1"/>
</dbReference>
<gene>
    <name evidence="2" type="ORF">J1605_006896</name>
</gene>
<proteinExistence type="predicted"/>
<feature type="compositionally biased region" description="Low complexity" evidence="1">
    <location>
        <begin position="1"/>
        <end position="16"/>
    </location>
</feature>